<dbReference type="EMBL" id="OGUS01000137">
    <property type="protein sequence ID" value="SPC19933.1"/>
    <property type="molecule type" value="Genomic_DNA"/>
</dbReference>
<dbReference type="Proteomes" id="UP000623307">
    <property type="component" value="Chromosome 1"/>
</dbReference>
<name>A0A976BHU2_9BURK</name>
<dbReference type="AlphaFoldDB" id="A0A976BHU2"/>
<dbReference type="EMBL" id="CP069811">
    <property type="protein sequence ID" value="QRQ91311.1"/>
    <property type="molecule type" value="Genomic_DNA"/>
</dbReference>
<protein>
    <submittedName>
        <fullName evidence="2">Beta-ketoacyl synthase chain length factor</fullName>
    </submittedName>
</protein>
<sequence length="267" mass="28190">MTDRHRTGTGRDTALRFAVRAWAAWAGGLQTRQDWHAWAAAPHLPPAQPESPALPQMAPMLRRRLPPLGRVALAPAYACVPADAAGGAAAGVIPAIFASRHGDTGRLVTMLSELAVGDALSPTAFGLSVHNAIGAVRSIDVADPGNLQALSAGRDTVETAVLEACSLLADGAPEVLLVHYEAPLAAPYAAFADEAEALYSWCWRLAAPRAGEPCYTLALADGRNTDSAPPPGMPLPHGLEVLRFMLAGEPRLCHRGESADWQWQRHG</sequence>
<dbReference type="GeneID" id="303490244"/>
<dbReference type="OrthoDB" id="9798676at2"/>
<evidence type="ECO:0000259" key="1">
    <source>
        <dbReference type="Pfam" id="PF13723"/>
    </source>
</evidence>
<feature type="domain" description="Beta-ketoacyl synthase-like N-terminal" evidence="1">
    <location>
        <begin position="35"/>
        <end position="264"/>
    </location>
</feature>
<reference evidence="2 5" key="2">
    <citation type="submission" date="2021-02" db="EMBL/GenBank/DDBJ databases">
        <title>Complete Genome Sequence of Cupriavidus oxalaticus Strain Ox1, a Soil Oxalate-Degrading Species.</title>
        <authorList>
            <person name="Palmieri F."/>
            <person name="Udriet P."/>
            <person name="Deuasquier M."/>
            <person name="Beaudoing E."/>
            <person name="Johnson S.L."/>
            <person name="Davenport K.W."/>
            <person name="Chain P.S."/>
            <person name="Bindschedler S."/>
            <person name="Junier P."/>
        </authorList>
    </citation>
    <scope>NUCLEOTIDE SEQUENCE [LARGE SCALE GENOMIC DNA]</scope>
    <source>
        <strain evidence="2 5">Ox1</strain>
    </source>
</reference>
<gene>
    <name evidence="3" type="ORF">CO2235_MP20283</name>
    <name evidence="2" type="ORF">JTE92_11955</name>
</gene>
<evidence type="ECO:0000313" key="4">
    <source>
        <dbReference type="Proteomes" id="UP000256862"/>
    </source>
</evidence>
<proteinExistence type="predicted"/>
<evidence type="ECO:0000313" key="2">
    <source>
        <dbReference type="EMBL" id="QRQ91311.1"/>
    </source>
</evidence>
<evidence type="ECO:0000313" key="5">
    <source>
        <dbReference type="Proteomes" id="UP000623307"/>
    </source>
</evidence>
<dbReference type="Pfam" id="PF13723">
    <property type="entry name" value="Ketoacyl-synt_2"/>
    <property type="match status" value="1"/>
</dbReference>
<geneLocation type="plasmid" evidence="4">
    <name>co2235_mp</name>
</geneLocation>
<dbReference type="RefSeq" id="WP_063237587.1">
    <property type="nucleotide sequence ID" value="NZ_CP069809.1"/>
</dbReference>
<accession>A0A976BHU2</accession>
<evidence type="ECO:0000313" key="3">
    <source>
        <dbReference type="EMBL" id="SPC19933.1"/>
    </source>
</evidence>
<dbReference type="Proteomes" id="UP000256862">
    <property type="component" value="Plasmid CO2235_mp"/>
</dbReference>
<keyword evidence="5" id="KW-1185">Reference proteome</keyword>
<organism evidence="3 4">
    <name type="scientific">Cupriavidus oxalaticus</name>
    <dbReference type="NCBI Taxonomy" id="96344"/>
    <lineage>
        <taxon>Bacteria</taxon>
        <taxon>Pseudomonadati</taxon>
        <taxon>Pseudomonadota</taxon>
        <taxon>Betaproteobacteria</taxon>
        <taxon>Burkholderiales</taxon>
        <taxon>Burkholderiaceae</taxon>
        <taxon>Cupriavidus</taxon>
    </lineage>
</organism>
<dbReference type="InterPro" id="IPR014030">
    <property type="entry name" value="Ketoacyl_synth_N"/>
</dbReference>
<reference evidence="3 4" key="1">
    <citation type="submission" date="2018-01" db="EMBL/GenBank/DDBJ databases">
        <authorList>
            <person name="Clerissi C."/>
        </authorList>
    </citation>
    <scope>NUCLEOTIDE SEQUENCE [LARGE SCALE GENOMIC DNA]</scope>
    <source>
        <strain evidence="3">Cupriavidus oxalaticus LMG 2235</strain>
        <plasmid evidence="4">co2235_mp</plasmid>
    </source>
</reference>